<gene>
    <name evidence="3" type="ORF">D5396_14320</name>
</gene>
<dbReference type="InterPro" id="IPR009739">
    <property type="entry name" value="LprI-like_N"/>
</dbReference>
<evidence type="ECO:0000256" key="1">
    <source>
        <dbReference type="SAM" id="SignalP"/>
    </source>
</evidence>
<keyword evidence="1" id="KW-0732">Signal</keyword>
<evidence type="ECO:0000259" key="2">
    <source>
        <dbReference type="Pfam" id="PF07007"/>
    </source>
</evidence>
<protein>
    <submittedName>
        <fullName evidence="3">DUF1311 domain-containing protein</fullName>
    </submittedName>
</protein>
<evidence type="ECO:0000313" key="3">
    <source>
        <dbReference type="EMBL" id="RJT12317.1"/>
    </source>
</evidence>
<feature type="domain" description="Lysozyme inhibitor LprI-like N-terminal" evidence="2">
    <location>
        <begin position="48"/>
        <end position="134"/>
    </location>
</feature>
<feature type="signal peptide" evidence="1">
    <location>
        <begin position="1"/>
        <end position="31"/>
    </location>
</feature>
<comment type="caution">
    <text evidence="3">The sequence shown here is derived from an EMBL/GenBank/DDBJ whole genome shotgun (WGS) entry which is preliminary data.</text>
</comment>
<dbReference type="Pfam" id="PF07007">
    <property type="entry name" value="LprI"/>
    <property type="match status" value="1"/>
</dbReference>
<accession>A0ABX9P1E2</accession>
<name>A0ABX9P1E2_9GAMM</name>
<dbReference type="Gene3D" id="1.20.1270.180">
    <property type="match status" value="1"/>
</dbReference>
<feature type="chain" id="PRO_5046484978" evidence="1">
    <location>
        <begin position="32"/>
        <end position="142"/>
    </location>
</feature>
<dbReference type="EMBL" id="RAHG01000006">
    <property type="protein sequence ID" value="RJT12317.1"/>
    <property type="molecule type" value="Genomic_DNA"/>
</dbReference>
<organism evidence="3 4">
    <name type="scientific">Rahnella inusitata</name>
    <dbReference type="NCBI Taxonomy" id="58169"/>
    <lineage>
        <taxon>Bacteria</taxon>
        <taxon>Pseudomonadati</taxon>
        <taxon>Pseudomonadota</taxon>
        <taxon>Gammaproteobacteria</taxon>
        <taxon>Enterobacterales</taxon>
        <taxon>Yersiniaceae</taxon>
        <taxon>Rahnella</taxon>
    </lineage>
</organism>
<keyword evidence="4" id="KW-1185">Reference proteome</keyword>
<proteinExistence type="predicted"/>
<dbReference type="Proteomes" id="UP000284119">
    <property type="component" value="Unassembled WGS sequence"/>
</dbReference>
<sequence length="142" mass="16593">MKSHLPMHVNIRFRPLLIAAGLLFSPVIALAEDCPKDDLSPMCEDMRAQAVFEQTDHQLNVSYQQLIKKMSQPKDEYLDYPALKTRFVEAQRQWVRFRDKECNAWYLINQAGAQRNTDQMACLIQRTKDRTAQLNEWIIALP</sequence>
<evidence type="ECO:0000313" key="4">
    <source>
        <dbReference type="Proteomes" id="UP000284119"/>
    </source>
</evidence>
<reference evidence="3 4" key="1">
    <citation type="submission" date="2018-09" db="EMBL/GenBank/DDBJ databases">
        <authorList>
            <person name="Le Fleche-Mateos A."/>
        </authorList>
    </citation>
    <scope>NUCLEOTIDE SEQUENCE [LARGE SCALE GENOMIC DNA]</scope>
    <source>
        <strain evidence="3 4">DSM 30078</strain>
    </source>
</reference>